<evidence type="ECO:0000256" key="2">
    <source>
        <dbReference type="ARBA" id="ARBA00022630"/>
    </source>
</evidence>
<comment type="cofactor">
    <cofactor evidence="1">
        <name>FAD</name>
        <dbReference type="ChEBI" id="CHEBI:57692"/>
    </cofactor>
</comment>
<evidence type="ECO:0000259" key="5">
    <source>
        <dbReference type="Pfam" id="PF01266"/>
    </source>
</evidence>
<keyword evidence="7" id="KW-1185">Reference proteome</keyword>
<dbReference type="EMBL" id="BMFJ01000002">
    <property type="protein sequence ID" value="GGE42404.1"/>
    <property type="molecule type" value="Genomic_DNA"/>
</dbReference>
<dbReference type="Gene3D" id="3.30.9.10">
    <property type="entry name" value="D-Amino Acid Oxidase, subunit A, domain 2"/>
    <property type="match status" value="1"/>
</dbReference>
<keyword evidence="2" id="KW-0285">Flavoprotein</keyword>
<dbReference type="Pfam" id="PF01266">
    <property type="entry name" value="DAO"/>
    <property type="match status" value="1"/>
</dbReference>
<gene>
    <name evidence="6" type="ORF">GCM10011360_32280</name>
</gene>
<keyword evidence="4" id="KW-0560">Oxidoreductase</keyword>
<evidence type="ECO:0000313" key="6">
    <source>
        <dbReference type="EMBL" id="GGE42404.1"/>
    </source>
</evidence>
<comment type="caution">
    <text evidence="6">The sequence shown here is derived from an EMBL/GenBank/DDBJ whole genome shotgun (WGS) entry which is preliminary data.</text>
</comment>
<evidence type="ECO:0000256" key="3">
    <source>
        <dbReference type="ARBA" id="ARBA00022827"/>
    </source>
</evidence>
<dbReference type="RefSeq" id="WP_188478857.1">
    <property type="nucleotide sequence ID" value="NZ_BMFJ01000002.1"/>
</dbReference>
<dbReference type="InterPro" id="IPR006076">
    <property type="entry name" value="FAD-dep_OxRdtase"/>
</dbReference>
<dbReference type="SUPFAM" id="SSF51905">
    <property type="entry name" value="FAD/NAD(P)-binding domain"/>
    <property type="match status" value="1"/>
</dbReference>
<protein>
    <submittedName>
        <fullName evidence="6">FAD-dependent oxidoreductase</fullName>
    </submittedName>
</protein>
<proteinExistence type="predicted"/>
<dbReference type="SUPFAM" id="SSF54373">
    <property type="entry name" value="FAD-linked reductases, C-terminal domain"/>
    <property type="match status" value="1"/>
</dbReference>
<reference evidence="7" key="1">
    <citation type="journal article" date="2019" name="Int. J. Syst. Evol. Microbiol.">
        <title>The Global Catalogue of Microorganisms (GCM) 10K type strain sequencing project: providing services to taxonomists for standard genome sequencing and annotation.</title>
        <authorList>
            <consortium name="The Broad Institute Genomics Platform"/>
            <consortium name="The Broad Institute Genome Sequencing Center for Infectious Disease"/>
            <person name="Wu L."/>
            <person name="Ma J."/>
        </authorList>
    </citation>
    <scope>NUCLEOTIDE SEQUENCE [LARGE SCALE GENOMIC DNA]</scope>
    <source>
        <strain evidence="7">CGMCC 1.12664</strain>
    </source>
</reference>
<dbReference type="GO" id="GO:0008115">
    <property type="term" value="F:sarcosine oxidase activity"/>
    <property type="evidence" value="ECO:0007669"/>
    <property type="project" value="TreeGrafter"/>
</dbReference>
<evidence type="ECO:0000256" key="1">
    <source>
        <dbReference type="ARBA" id="ARBA00001974"/>
    </source>
</evidence>
<evidence type="ECO:0000313" key="7">
    <source>
        <dbReference type="Proteomes" id="UP000612855"/>
    </source>
</evidence>
<dbReference type="PANTHER" id="PTHR10961">
    <property type="entry name" value="PEROXISOMAL SARCOSINE OXIDASE"/>
    <property type="match status" value="1"/>
</dbReference>
<dbReference type="InterPro" id="IPR036188">
    <property type="entry name" value="FAD/NAD-bd_sf"/>
</dbReference>
<sequence>MKLAVIGAGLIGSAAARHLALGGADITLIGPLEPVDRTTHDGVFGSHYDEGRITRGLDPMPFWSRASRASIARYAEIEAASGIRFYCPVGCLMAGPGGSPKMEDIARVAARDGIPCETLDHAALAERFPCFAFPADTLGRFEATDAGHISPRALVSAQIAAATRAGAMHLAEEVLGLDETANGVDLRTATRTLTFDRVLIATGGFSRLLIGDALPITVYARTVALFALPAAEAARLATMPSMIWQDPEGDNPYLLPPIRYPDGTICVKMGWDPADRDLITREDLTDWFRSDGDAEAGRRIEDMIRARIPGLAVERMRTLPCVTTYTPDQLPHLTSLSERVHTAIGGCGRAAKNSDELGRLAGLILTGRAFPDWAAEALG</sequence>
<dbReference type="Gene3D" id="3.50.50.60">
    <property type="entry name" value="FAD/NAD(P)-binding domain"/>
    <property type="match status" value="1"/>
</dbReference>
<dbReference type="GO" id="GO:0050660">
    <property type="term" value="F:flavin adenine dinucleotide binding"/>
    <property type="evidence" value="ECO:0007669"/>
    <property type="project" value="InterPro"/>
</dbReference>
<dbReference type="AlphaFoldDB" id="A0A917ACD3"/>
<dbReference type="PANTHER" id="PTHR10961:SF10">
    <property type="entry name" value="FAD DEPENDENT OXIDOREDUCTASE DOMAIN-CONTAINING PROTEIN"/>
    <property type="match status" value="1"/>
</dbReference>
<accession>A0A917ACD3</accession>
<organism evidence="6 7">
    <name type="scientific">Primorskyibacter flagellatus</name>
    <dbReference type="NCBI Taxonomy" id="1387277"/>
    <lineage>
        <taxon>Bacteria</taxon>
        <taxon>Pseudomonadati</taxon>
        <taxon>Pseudomonadota</taxon>
        <taxon>Alphaproteobacteria</taxon>
        <taxon>Rhodobacterales</taxon>
        <taxon>Roseobacteraceae</taxon>
        <taxon>Primorskyibacter</taxon>
    </lineage>
</organism>
<name>A0A917ACD3_9RHOB</name>
<dbReference type="InterPro" id="IPR045170">
    <property type="entry name" value="MTOX"/>
</dbReference>
<keyword evidence="3" id="KW-0274">FAD</keyword>
<feature type="domain" description="FAD dependent oxidoreductase" evidence="5">
    <location>
        <begin position="3"/>
        <end position="360"/>
    </location>
</feature>
<evidence type="ECO:0000256" key="4">
    <source>
        <dbReference type="ARBA" id="ARBA00023002"/>
    </source>
</evidence>
<dbReference type="Proteomes" id="UP000612855">
    <property type="component" value="Unassembled WGS sequence"/>
</dbReference>